<dbReference type="NCBIfam" id="TIGR03743">
    <property type="entry name" value="SXT_TraD"/>
    <property type="match status" value="1"/>
</dbReference>
<organism evidence="2 3">
    <name type="scientific">Parachitinimonas caeni</name>
    <dbReference type="NCBI Taxonomy" id="3031301"/>
    <lineage>
        <taxon>Bacteria</taxon>
        <taxon>Pseudomonadati</taxon>
        <taxon>Pseudomonadota</taxon>
        <taxon>Betaproteobacteria</taxon>
        <taxon>Neisseriales</taxon>
        <taxon>Chitinibacteraceae</taxon>
        <taxon>Parachitinimonas</taxon>
    </lineage>
</organism>
<dbReference type="RefSeq" id="WP_284102576.1">
    <property type="nucleotide sequence ID" value="NZ_JARRAF010000034.1"/>
</dbReference>
<name>A0ABT7E1R3_9NEIS</name>
<dbReference type="InterPro" id="IPR022458">
    <property type="entry name" value="Conjugative_coupling_TraG/TraD"/>
</dbReference>
<protein>
    <submittedName>
        <fullName evidence="2">Type IV conjugative transfer system coupling protein TraD</fullName>
    </submittedName>
</protein>
<dbReference type="NCBIfam" id="TIGR03754">
    <property type="entry name" value="conj_TOL_TraD"/>
    <property type="match status" value="1"/>
</dbReference>
<dbReference type="PANTHER" id="PTHR30121">
    <property type="entry name" value="UNCHARACTERIZED PROTEIN YJGR-RELATED"/>
    <property type="match status" value="1"/>
</dbReference>
<reference evidence="2" key="1">
    <citation type="submission" date="2023-03" db="EMBL/GenBank/DDBJ databases">
        <title>Chitinimonas shenzhenensis gen. nov., sp. nov., a novel member of family Burkholderiaceae isolated from activated sludge collected in Shen Zhen, China.</title>
        <authorList>
            <person name="Wang X."/>
        </authorList>
    </citation>
    <scope>NUCLEOTIDE SEQUENCE</scope>
    <source>
        <strain evidence="2">DQS-5</strain>
    </source>
</reference>
<evidence type="ECO:0000259" key="1">
    <source>
        <dbReference type="Pfam" id="PF12696"/>
    </source>
</evidence>
<dbReference type="SUPFAM" id="SSF52540">
    <property type="entry name" value="P-loop containing nucleoside triphosphate hydrolases"/>
    <property type="match status" value="1"/>
</dbReference>
<dbReference type="InterPro" id="IPR022503">
    <property type="entry name" value="Conj_coupling_TraG/TraD_PFGI-1"/>
</dbReference>
<dbReference type="EMBL" id="JARRAF010000034">
    <property type="protein sequence ID" value="MDK2126255.1"/>
    <property type="molecule type" value="Genomic_DNA"/>
</dbReference>
<dbReference type="Pfam" id="PF12696">
    <property type="entry name" value="TraG-D_C"/>
    <property type="match status" value="1"/>
</dbReference>
<feature type="domain" description="TraD/TraG TraM recognition site" evidence="1">
    <location>
        <begin position="496"/>
        <end position="625"/>
    </location>
</feature>
<dbReference type="CDD" id="cd01127">
    <property type="entry name" value="TrwB_TraG_TraD_VirD4"/>
    <property type="match status" value="2"/>
</dbReference>
<dbReference type="InterPro" id="IPR051162">
    <property type="entry name" value="T4SS_component"/>
</dbReference>
<gene>
    <name evidence="2" type="primary">traD</name>
    <name evidence="2" type="ORF">PZA18_19610</name>
</gene>
<accession>A0ABT7E1R3</accession>
<sequence length="692" mass="76879">MIENRFRPPLEWIPALSASGAALGILVLPGLAPSAILQGASVLGLGALAIVRGRGAWRQMRYRANLRRLPVYKLTASEIPYHEKFLFLGRGFRWLPIHSQRLALVRERYQELLGETRLERAARELERISHGQHWLCRYTSRDAWWNPVRPLPPVHGSPELHGIEVDESDVYQDLGERVAHSLVLGTTRVGKTRLAEVLITQDIRRGDVVIVFDPKGDADLLRRMYAEAVRAGRQDVFYMFHLGFPEISARYNPIGSFAKVTEVATRVAGQLPSEGQAAAFKAFVWRFINVMARALVALGFKPNLEVIYANAVNIGELTKNYLEFWLESVRPSWRSEFEKKLLELGNDKETNKQLLTQANKTGRSFELLALVFWIQSQGLHDPIGDALISVINNDKTFFDKLIGSLYPLLEKVTTGRVSALLSPDYDDPNDPRPIFDWAKVIDQRAIVYIGLDSLTDHEVGSAVATSMLNDLTSTAGKLYKYGQAYGQRQAIKPAKLALHLDEVNELINDAFVPMVNKAGGAGFQVTAYTQTSADMEAKIGSAAKAQQIFGNFNTLIMLRVKHISTAEILTSQLPKVRIRSVTPDSKATDAGDLFDGKSFSSANADKVTDKEVEMLQPADLVQLPKGQAFALINGGQLYKLRFPLADETGDACMPADLRTIDIAMREQYQAYIDQIDSAEVDGAGAGWLDGSR</sequence>
<evidence type="ECO:0000313" key="2">
    <source>
        <dbReference type="EMBL" id="MDK2126255.1"/>
    </source>
</evidence>
<dbReference type="Gene3D" id="3.40.50.300">
    <property type="entry name" value="P-loop containing nucleotide triphosphate hydrolases"/>
    <property type="match status" value="2"/>
</dbReference>
<dbReference type="InterPro" id="IPR027417">
    <property type="entry name" value="P-loop_NTPase"/>
</dbReference>
<proteinExistence type="predicted"/>
<comment type="caution">
    <text evidence="2">The sequence shown here is derived from an EMBL/GenBank/DDBJ whole genome shotgun (WGS) entry which is preliminary data.</text>
</comment>
<dbReference type="PANTHER" id="PTHR30121:SF6">
    <property type="entry name" value="SLR6007 PROTEIN"/>
    <property type="match status" value="1"/>
</dbReference>
<keyword evidence="3" id="KW-1185">Reference proteome</keyword>
<evidence type="ECO:0000313" key="3">
    <source>
        <dbReference type="Proteomes" id="UP001172778"/>
    </source>
</evidence>
<dbReference type="InterPro" id="IPR032689">
    <property type="entry name" value="TraG-D_C"/>
</dbReference>
<dbReference type="Proteomes" id="UP001172778">
    <property type="component" value="Unassembled WGS sequence"/>
</dbReference>